<gene>
    <name evidence="4" type="primary">Ankrd63</name>
    <name evidence="4" type="ORF">AWC38_SpisGene25877</name>
</gene>
<evidence type="ECO:0000313" key="4">
    <source>
        <dbReference type="EMBL" id="PFX12118.1"/>
    </source>
</evidence>
<dbReference type="STRING" id="50429.A0A2B4R6V2"/>
<dbReference type="Pfam" id="PF12796">
    <property type="entry name" value="Ank_2"/>
    <property type="match status" value="2"/>
</dbReference>
<dbReference type="OrthoDB" id="5406014at2759"/>
<proteinExistence type="predicted"/>
<accession>A0A2B4R6V2</accession>
<dbReference type="SMART" id="SM00248">
    <property type="entry name" value="ANK"/>
    <property type="match status" value="5"/>
</dbReference>
<keyword evidence="5" id="KW-1185">Reference proteome</keyword>
<dbReference type="PANTHER" id="PTHR24198:SF165">
    <property type="entry name" value="ANKYRIN REPEAT-CONTAINING PROTEIN-RELATED"/>
    <property type="match status" value="1"/>
</dbReference>
<comment type="caution">
    <text evidence="4">The sequence shown here is derived from an EMBL/GenBank/DDBJ whole genome shotgun (WGS) entry which is preliminary data.</text>
</comment>
<dbReference type="InterPro" id="IPR036770">
    <property type="entry name" value="Ankyrin_rpt-contain_sf"/>
</dbReference>
<dbReference type="PANTHER" id="PTHR24198">
    <property type="entry name" value="ANKYRIN REPEAT AND PROTEIN KINASE DOMAIN-CONTAINING PROTEIN"/>
    <property type="match status" value="1"/>
</dbReference>
<evidence type="ECO:0000313" key="5">
    <source>
        <dbReference type="Proteomes" id="UP000225706"/>
    </source>
</evidence>
<sequence>MSSPSLSVGHQRQPFPDLQQKVAWIDTEFDKNNCVRPPVTFSGRPRILLEAVSQGRLRQIRLLLDAGVNVNCKDLDNGQTALIRAVFLENSKLRLRTAKMLLNYGAKIKLLDKFGRSALSWSCLTGREDMVKLFFSYPEVDLAVGSVDTEGNTNLILASMSGNINIIKTISKVFRRNRLDVNRMNKKGKSALTIAHENQFTDCAEVLLNEGHATPSSYQINLPRDAFSAAIAQRRMKPQTGQRQNSCNLPRLFGLYTEQLTNSYPRKCKSGGGVKFSAY</sequence>
<dbReference type="EMBL" id="LSMT01001577">
    <property type="protein sequence ID" value="PFX12118.1"/>
    <property type="molecule type" value="Genomic_DNA"/>
</dbReference>
<dbReference type="InterPro" id="IPR002110">
    <property type="entry name" value="Ankyrin_rpt"/>
</dbReference>
<reference evidence="5" key="1">
    <citation type="journal article" date="2017" name="bioRxiv">
        <title>Comparative analysis of the genomes of Stylophora pistillata and Acropora digitifera provides evidence for extensive differences between species of corals.</title>
        <authorList>
            <person name="Voolstra C.R."/>
            <person name="Li Y."/>
            <person name="Liew Y.J."/>
            <person name="Baumgarten S."/>
            <person name="Zoccola D."/>
            <person name="Flot J.-F."/>
            <person name="Tambutte S."/>
            <person name="Allemand D."/>
            <person name="Aranda M."/>
        </authorList>
    </citation>
    <scope>NUCLEOTIDE SEQUENCE [LARGE SCALE GENOMIC DNA]</scope>
</reference>
<keyword evidence="2 3" id="KW-0040">ANK repeat</keyword>
<keyword evidence="1" id="KW-0677">Repeat</keyword>
<dbReference type="Gene3D" id="1.25.40.20">
    <property type="entry name" value="Ankyrin repeat-containing domain"/>
    <property type="match status" value="1"/>
</dbReference>
<dbReference type="Proteomes" id="UP000225706">
    <property type="component" value="Unassembled WGS sequence"/>
</dbReference>
<evidence type="ECO:0000256" key="1">
    <source>
        <dbReference type="ARBA" id="ARBA00022737"/>
    </source>
</evidence>
<name>A0A2B4R6V2_STYPI</name>
<feature type="repeat" description="ANK" evidence="3">
    <location>
        <begin position="77"/>
        <end position="113"/>
    </location>
</feature>
<dbReference type="PROSITE" id="PS50088">
    <property type="entry name" value="ANK_REPEAT"/>
    <property type="match status" value="1"/>
</dbReference>
<evidence type="ECO:0000256" key="3">
    <source>
        <dbReference type="PROSITE-ProRule" id="PRU00023"/>
    </source>
</evidence>
<evidence type="ECO:0000256" key="2">
    <source>
        <dbReference type="ARBA" id="ARBA00023043"/>
    </source>
</evidence>
<dbReference type="AlphaFoldDB" id="A0A2B4R6V2"/>
<dbReference type="SUPFAM" id="SSF48403">
    <property type="entry name" value="Ankyrin repeat"/>
    <property type="match status" value="1"/>
</dbReference>
<organism evidence="4 5">
    <name type="scientific">Stylophora pistillata</name>
    <name type="common">Smooth cauliflower coral</name>
    <dbReference type="NCBI Taxonomy" id="50429"/>
    <lineage>
        <taxon>Eukaryota</taxon>
        <taxon>Metazoa</taxon>
        <taxon>Cnidaria</taxon>
        <taxon>Anthozoa</taxon>
        <taxon>Hexacorallia</taxon>
        <taxon>Scleractinia</taxon>
        <taxon>Astrocoeniina</taxon>
        <taxon>Pocilloporidae</taxon>
        <taxon>Stylophora</taxon>
    </lineage>
</organism>
<protein>
    <submittedName>
        <fullName evidence="4">Ankyrin repeat domain-containing protein 63</fullName>
    </submittedName>
</protein>